<comment type="caution">
    <text evidence="2">The sequence shown here is derived from an EMBL/GenBank/DDBJ whole genome shotgun (WGS) entry which is preliminary data.</text>
</comment>
<dbReference type="RefSeq" id="WP_378100206.1">
    <property type="nucleotide sequence ID" value="NZ_JBHSEP010000019.1"/>
</dbReference>
<keyword evidence="3" id="KW-1185">Reference proteome</keyword>
<sequence>MNKRILFIGNSLTYENDLPGMVQRTARSAGASIGARRRTARVRPACRERRLGSPSGSRTDNSKRR</sequence>
<organism evidence="2 3">
    <name type="scientific">Cohnella hongkongensis</name>
    <dbReference type="NCBI Taxonomy" id="178337"/>
    <lineage>
        <taxon>Bacteria</taxon>
        <taxon>Bacillati</taxon>
        <taxon>Bacillota</taxon>
        <taxon>Bacilli</taxon>
        <taxon>Bacillales</taxon>
        <taxon>Paenibacillaceae</taxon>
        <taxon>Cohnella</taxon>
    </lineage>
</organism>
<protein>
    <submittedName>
        <fullName evidence="2">Uncharacterized protein</fullName>
    </submittedName>
</protein>
<proteinExistence type="predicted"/>
<evidence type="ECO:0000313" key="3">
    <source>
        <dbReference type="Proteomes" id="UP001596028"/>
    </source>
</evidence>
<accession>A0ABV9FJ92</accession>
<evidence type="ECO:0000256" key="1">
    <source>
        <dbReference type="SAM" id="MobiDB-lite"/>
    </source>
</evidence>
<evidence type="ECO:0000313" key="2">
    <source>
        <dbReference type="EMBL" id="MFC4600796.1"/>
    </source>
</evidence>
<name>A0ABV9FJ92_9BACL</name>
<gene>
    <name evidence="2" type="ORF">ACFO3S_21305</name>
</gene>
<dbReference type="InterPro" id="IPR036514">
    <property type="entry name" value="SGNH_hydro_sf"/>
</dbReference>
<reference evidence="3" key="1">
    <citation type="journal article" date="2019" name="Int. J. Syst. Evol. Microbiol.">
        <title>The Global Catalogue of Microorganisms (GCM) 10K type strain sequencing project: providing services to taxonomists for standard genome sequencing and annotation.</title>
        <authorList>
            <consortium name="The Broad Institute Genomics Platform"/>
            <consortium name="The Broad Institute Genome Sequencing Center for Infectious Disease"/>
            <person name="Wu L."/>
            <person name="Ma J."/>
        </authorList>
    </citation>
    <scope>NUCLEOTIDE SEQUENCE [LARGE SCALE GENOMIC DNA]</scope>
    <source>
        <strain evidence="3">CCUG 49571</strain>
    </source>
</reference>
<dbReference type="EMBL" id="JBHSEP010000019">
    <property type="protein sequence ID" value="MFC4600796.1"/>
    <property type="molecule type" value="Genomic_DNA"/>
</dbReference>
<feature type="region of interest" description="Disordered" evidence="1">
    <location>
        <begin position="28"/>
        <end position="65"/>
    </location>
</feature>
<dbReference type="Gene3D" id="3.40.50.1110">
    <property type="entry name" value="SGNH hydrolase"/>
    <property type="match status" value="1"/>
</dbReference>
<dbReference type="Proteomes" id="UP001596028">
    <property type="component" value="Unassembled WGS sequence"/>
</dbReference>